<dbReference type="PROSITE" id="PS50005">
    <property type="entry name" value="TPR"/>
    <property type="match status" value="1"/>
</dbReference>
<evidence type="ECO:0000256" key="3">
    <source>
        <dbReference type="PROSITE-ProRule" id="PRU00339"/>
    </source>
</evidence>
<dbReference type="Proteomes" id="UP000285430">
    <property type="component" value="Unassembled WGS sequence"/>
</dbReference>
<comment type="caution">
    <text evidence="4">The sequence shown here is derived from an EMBL/GenBank/DDBJ whole genome shotgun (WGS) entry which is preliminary data.</text>
</comment>
<evidence type="ECO:0008006" key="6">
    <source>
        <dbReference type="Google" id="ProtNLM"/>
    </source>
</evidence>
<organism evidence="4 5">
    <name type="scientific">Aphanomyces astaci</name>
    <name type="common">Crayfish plague agent</name>
    <dbReference type="NCBI Taxonomy" id="112090"/>
    <lineage>
        <taxon>Eukaryota</taxon>
        <taxon>Sar</taxon>
        <taxon>Stramenopiles</taxon>
        <taxon>Oomycota</taxon>
        <taxon>Saprolegniomycetes</taxon>
        <taxon>Saprolegniales</taxon>
        <taxon>Verrucalvaceae</taxon>
        <taxon>Aphanomyces</taxon>
    </lineage>
</organism>
<feature type="repeat" description="TPR" evidence="3">
    <location>
        <begin position="306"/>
        <end position="339"/>
    </location>
</feature>
<evidence type="ECO:0000313" key="4">
    <source>
        <dbReference type="EMBL" id="RHZ32772.1"/>
    </source>
</evidence>
<dbReference type="PANTHER" id="PTHR22904:SF523">
    <property type="entry name" value="STRESS-INDUCED-PHOSPHOPROTEIN 1"/>
    <property type="match status" value="1"/>
</dbReference>
<dbReference type="AlphaFoldDB" id="A0A3R7CPU4"/>
<dbReference type="SUPFAM" id="SSF48452">
    <property type="entry name" value="TPR-like"/>
    <property type="match status" value="2"/>
</dbReference>
<dbReference type="Pfam" id="PF13181">
    <property type="entry name" value="TPR_8"/>
    <property type="match status" value="1"/>
</dbReference>
<protein>
    <recommendedName>
        <fullName evidence="6">MalT-like TPR region domain-containing protein</fullName>
    </recommendedName>
</protein>
<dbReference type="Gene3D" id="1.25.40.10">
    <property type="entry name" value="Tetratricopeptide repeat domain"/>
    <property type="match status" value="2"/>
</dbReference>
<dbReference type="PANTHER" id="PTHR22904">
    <property type="entry name" value="TPR REPEAT CONTAINING PROTEIN"/>
    <property type="match status" value="1"/>
</dbReference>
<evidence type="ECO:0000256" key="2">
    <source>
        <dbReference type="ARBA" id="ARBA00022803"/>
    </source>
</evidence>
<feature type="non-terminal residue" evidence="4">
    <location>
        <position position="1"/>
    </location>
</feature>
<dbReference type="EMBL" id="QUTH01000803">
    <property type="protein sequence ID" value="RHZ32772.1"/>
    <property type="molecule type" value="Genomic_DNA"/>
</dbReference>
<proteinExistence type="predicted"/>
<keyword evidence="2 3" id="KW-0802">TPR repeat</keyword>
<sequence length="422" mass="47863">SNWWVQAHICVAKCCVLLGKADDAKEAYQQMDLVLRGLNPRLYPRLDDYRAQLHEGLLAVESLESLLREINRCTVANDNKGALRATEDAIAIALNSFELRMQKLKLLMTLWYGNTMYISEKAKLLVNRAAALVMVGKFQEALQDGIAAVELDRTFLRAHLRVAKCCVLLGKADDAKEAYQQMDLVLRGLNPRQYPRLDDYRAQLHEGLLAVESLESLLWEINRCTVANDNKGALRATKDAMAIAIGSQELLAPTNVDLLHVKRLWELMEDVSLAAYEAFNRGDCNKAVLLYTKALTLDKHHRTYNASVLGSRATTYMALAQYDKAVQDCNAALKYRPESVADYDEYMAKAKMTPDDLRHVRRERDQVQEDWDRSKYRRDGWDNDFPYSWYMALLDGRPCGGDGISNLLSTQHDEVASEGEPH</sequence>
<gene>
    <name evidence="4" type="ORF">DYB37_012508</name>
</gene>
<reference evidence="4 5" key="1">
    <citation type="submission" date="2018-08" db="EMBL/GenBank/DDBJ databases">
        <title>Aphanomyces genome sequencing and annotation.</title>
        <authorList>
            <person name="Minardi D."/>
            <person name="Oidtmann B."/>
            <person name="Van Der Giezen M."/>
            <person name="Studholme D.J."/>
        </authorList>
    </citation>
    <scope>NUCLEOTIDE SEQUENCE [LARGE SCALE GENOMIC DNA]</scope>
    <source>
        <strain evidence="4 5">Da</strain>
    </source>
</reference>
<dbReference type="SMART" id="SM00028">
    <property type="entry name" value="TPR"/>
    <property type="match status" value="3"/>
</dbReference>
<accession>A0A3R7CPU4</accession>
<dbReference type="InterPro" id="IPR019734">
    <property type="entry name" value="TPR_rpt"/>
</dbReference>
<evidence type="ECO:0000256" key="1">
    <source>
        <dbReference type="ARBA" id="ARBA00022737"/>
    </source>
</evidence>
<keyword evidence="1" id="KW-0677">Repeat</keyword>
<dbReference type="InterPro" id="IPR011990">
    <property type="entry name" value="TPR-like_helical_dom_sf"/>
</dbReference>
<evidence type="ECO:0000313" key="5">
    <source>
        <dbReference type="Proteomes" id="UP000285430"/>
    </source>
</evidence>
<dbReference type="GO" id="GO:0051879">
    <property type="term" value="F:Hsp90 protein binding"/>
    <property type="evidence" value="ECO:0007669"/>
    <property type="project" value="TreeGrafter"/>
</dbReference>
<name>A0A3R7CPU4_APHAT</name>